<evidence type="ECO:0000313" key="1">
    <source>
        <dbReference type="EMBL" id="WPJ54505.1"/>
    </source>
</evidence>
<gene>
    <name evidence="1" type="ORF">RCIP0077_00047</name>
</gene>
<organism evidence="1 2">
    <name type="scientific">Klebsiella phage RCIP0077</name>
    <dbReference type="NCBI Taxonomy" id="3094245"/>
    <lineage>
        <taxon>Viruses</taxon>
    </lineage>
</organism>
<proteinExistence type="predicted"/>
<reference evidence="1" key="1">
    <citation type="submission" date="2023-09" db="EMBL/GenBank/DDBJ databases">
        <authorList>
            <person name="Feng J."/>
        </authorList>
    </citation>
    <scope>NUCLEOTIDE SEQUENCE</scope>
</reference>
<protein>
    <submittedName>
        <fullName evidence="1">Uncharacterized protein</fullName>
    </submittedName>
</protein>
<dbReference type="EMBL" id="OR532871">
    <property type="protein sequence ID" value="WPJ54505.1"/>
    <property type="molecule type" value="Genomic_DNA"/>
</dbReference>
<dbReference type="Proteomes" id="UP001433091">
    <property type="component" value="Segment"/>
</dbReference>
<name>A0AAX4GV50_9VIRU</name>
<accession>A0AAX4GV50</accession>
<evidence type="ECO:0000313" key="2">
    <source>
        <dbReference type="Proteomes" id="UP001433091"/>
    </source>
</evidence>
<sequence>MRTVTISKTYSYIIGSPEEHIRQIRDKATDDAGIEQYVH</sequence>